<dbReference type="eggNOG" id="ENOG5032A86">
    <property type="taxonomic scope" value="Bacteria"/>
</dbReference>
<name>V6M720_9BACL</name>
<evidence type="ECO:0000313" key="2">
    <source>
        <dbReference type="EMBL" id="EST54052.1"/>
    </source>
</evidence>
<sequence>MKKVVIPFMAMILVFSLSSCQTGSDEKRSFTEETNRSESYNNVSAFMEEESRKVFSPYYELLDFAISDYQEEIVEGNVEASFWYKVIYKNFDKDPDTVGYIQEAKEKGDPHYQQLYDEYLQPKEMNFEWKAVIDAADSITLYANVNPKGTTWEKAEMSDFILTKE</sequence>
<dbReference type="RefSeq" id="WP_023556264.1">
    <property type="nucleotide sequence ID" value="NZ_KI629782.1"/>
</dbReference>
<comment type="caution">
    <text evidence="2">The sequence shown here is derived from an EMBL/GenBank/DDBJ whole genome shotgun (WGS) entry which is preliminary data.</text>
</comment>
<feature type="signal peptide" evidence="1">
    <location>
        <begin position="1"/>
        <end position="19"/>
    </location>
</feature>
<dbReference type="AlphaFoldDB" id="V6M720"/>
<reference evidence="2 3" key="1">
    <citation type="journal article" date="2014" name="Genome Announc.">
        <title>Draft Genome Sequence of Brevibacillus panacihumi Strain W25, a Halotolerant Hydrocarbon-Degrading Bacterium.</title>
        <authorList>
            <person name="Wang X."/>
            <person name="Jin D."/>
            <person name="Zhou L."/>
            <person name="Wu L."/>
            <person name="An W."/>
            <person name="Chen Y."/>
            <person name="Zhao L."/>
        </authorList>
    </citation>
    <scope>NUCLEOTIDE SEQUENCE [LARGE SCALE GENOMIC DNA]</scope>
    <source>
        <strain evidence="2 3">W25</strain>
    </source>
</reference>
<proteinExistence type="predicted"/>
<feature type="chain" id="PRO_5038675169" description="DUF5105 domain-containing protein" evidence="1">
    <location>
        <begin position="20"/>
        <end position="165"/>
    </location>
</feature>
<protein>
    <recommendedName>
        <fullName evidence="4">DUF5105 domain-containing protein</fullName>
    </recommendedName>
</protein>
<dbReference type="OrthoDB" id="1708178at2"/>
<dbReference type="EMBL" id="AYJU01000016">
    <property type="protein sequence ID" value="EST54052.1"/>
    <property type="molecule type" value="Genomic_DNA"/>
</dbReference>
<dbReference type="PROSITE" id="PS51257">
    <property type="entry name" value="PROKAR_LIPOPROTEIN"/>
    <property type="match status" value="1"/>
</dbReference>
<keyword evidence="3" id="KW-1185">Reference proteome</keyword>
<dbReference type="PATRIC" id="fig|1408254.3.peg.2293"/>
<accession>V6M720</accession>
<dbReference type="Proteomes" id="UP000017973">
    <property type="component" value="Unassembled WGS sequence"/>
</dbReference>
<gene>
    <name evidence="2" type="ORF">T458_11650</name>
</gene>
<dbReference type="HOGENOM" id="CLU_1607726_0_0_9"/>
<keyword evidence="1" id="KW-0732">Signal</keyword>
<evidence type="ECO:0008006" key="4">
    <source>
        <dbReference type="Google" id="ProtNLM"/>
    </source>
</evidence>
<dbReference type="STRING" id="1408254.T458_11650"/>
<evidence type="ECO:0000256" key="1">
    <source>
        <dbReference type="SAM" id="SignalP"/>
    </source>
</evidence>
<organism evidence="2 3">
    <name type="scientific">Brevibacillus panacihumi W25</name>
    <dbReference type="NCBI Taxonomy" id="1408254"/>
    <lineage>
        <taxon>Bacteria</taxon>
        <taxon>Bacillati</taxon>
        <taxon>Bacillota</taxon>
        <taxon>Bacilli</taxon>
        <taxon>Bacillales</taxon>
        <taxon>Paenibacillaceae</taxon>
        <taxon>Brevibacillus</taxon>
    </lineage>
</organism>
<evidence type="ECO:0000313" key="3">
    <source>
        <dbReference type="Proteomes" id="UP000017973"/>
    </source>
</evidence>